<evidence type="ECO:0000313" key="2">
    <source>
        <dbReference type="EMBL" id="AOY83145.1"/>
    </source>
</evidence>
<dbReference type="Proteomes" id="UP000176944">
    <property type="component" value="Chromosome"/>
</dbReference>
<accession>A0A1D9G6N9</accession>
<keyword evidence="1" id="KW-0812">Transmembrane</keyword>
<dbReference type="AlphaFoldDB" id="A0A1D9G6N9"/>
<dbReference type="EMBL" id="CP017708">
    <property type="protein sequence ID" value="AOY83145.1"/>
    <property type="molecule type" value="Genomic_DNA"/>
</dbReference>
<name>A0A1D9G6N9_MOOP1</name>
<evidence type="ECO:0000256" key="1">
    <source>
        <dbReference type="SAM" id="Phobius"/>
    </source>
</evidence>
<sequence length="89" mass="10201">MKVKDVYKDEQGNWHIDYGVDHLMGLAIRNDLGQTLTQFIISIPMSFLFFMFLLSVFDALIELIPQVDTSIQQIVPQENGSLIMIIVNE</sequence>
<gene>
    <name evidence="2" type="ORF">BJP36_27710</name>
</gene>
<organism evidence="2 3">
    <name type="scientific">Moorena producens (strain JHB)</name>
    <dbReference type="NCBI Taxonomy" id="1454205"/>
    <lineage>
        <taxon>Bacteria</taxon>
        <taxon>Bacillati</taxon>
        <taxon>Cyanobacteriota</taxon>
        <taxon>Cyanophyceae</taxon>
        <taxon>Coleofasciculales</taxon>
        <taxon>Coleofasciculaceae</taxon>
        <taxon>Moorena</taxon>
    </lineage>
</organism>
<feature type="transmembrane region" description="Helical" evidence="1">
    <location>
        <begin position="39"/>
        <end position="61"/>
    </location>
</feature>
<protein>
    <submittedName>
        <fullName evidence="2">Uncharacterized protein</fullName>
    </submittedName>
</protein>
<reference evidence="3" key="1">
    <citation type="submission" date="2016-10" db="EMBL/GenBank/DDBJ databases">
        <title>Comparative genomics uncovers the prolific and rare metabolic potential of the cyanobacterial genus Moorea.</title>
        <authorList>
            <person name="Leao T."/>
            <person name="Castelao G."/>
            <person name="Korobeynikov A."/>
            <person name="Monroe E.A."/>
            <person name="Podell S."/>
            <person name="Glukhov E."/>
            <person name="Allen E."/>
            <person name="Gerwick W.H."/>
            <person name="Gerwick L."/>
        </authorList>
    </citation>
    <scope>NUCLEOTIDE SEQUENCE [LARGE SCALE GENOMIC DNA]</scope>
    <source>
        <strain evidence="3">JHB</strain>
    </source>
</reference>
<evidence type="ECO:0000313" key="3">
    <source>
        <dbReference type="Proteomes" id="UP000176944"/>
    </source>
</evidence>
<keyword evidence="1" id="KW-0472">Membrane</keyword>
<proteinExistence type="predicted"/>
<keyword evidence="1" id="KW-1133">Transmembrane helix</keyword>